<proteinExistence type="predicted"/>
<accession>A0ABS3JT58</accession>
<evidence type="ECO:0000313" key="1">
    <source>
        <dbReference type="EMBL" id="MBO0953185.1"/>
    </source>
</evidence>
<protein>
    <submittedName>
        <fullName evidence="1">Uncharacterized protein</fullName>
    </submittedName>
</protein>
<keyword evidence="2" id="KW-1185">Reference proteome</keyword>
<dbReference type="EMBL" id="JAFMYW010000023">
    <property type="protein sequence ID" value="MBO0953185.1"/>
    <property type="molecule type" value="Genomic_DNA"/>
</dbReference>
<gene>
    <name evidence="1" type="ORF">J2I46_31725</name>
</gene>
<dbReference type="Proteomes" id="UP000664628">
    <property type="component" value="Unassembled WGS sequence"/>
</dbReference>
<name>A0ABS3JT58_9BACT</name>
<evidence type="ECO:0000313" key="2">
    <source>
        <dbReference type="Proteomes" id="UP000664628"/>
    </source>
</evidence>
<organism evidence="1 2">
    <name type="scientific">Fibrella forsythiae</name>
    <dbReference type="NCBI Taxonomy" id="2817061"/>
    <lineage>
        <taxon>Bacteria</taxon>
        <taxon>Pseudomonadati</taxon>
        <taxon>Bacteroidota</taxon>
        <taxon>Cytophagia</taxon>
        <taxon>Cytophagales</taxon>
        <taxon>Spirosomataceae</taxon>
        <taxon>Fibrella</taxon>
    </lineage>
</organism>
<reference evidence="1 2" key="1">
    <citation type="submission" date="2021-03" db="EMBL/GenBank/DDBJ databases">
        <title>Fibrella sp. HMF5405 genome sequencing and assembly.</title>
        <authorList>
            <person name="Kang H."/>
            <person name="Kim H."/>
            <person name="Bae S."/>
            <person name="Joh K."/>
        </authorList>
    </citation>
    <scope>NUCLEOTIDE SEQUENCE [LARGE SCALE GENOMIC DNA]</scope>
    <source>
        <strain evidence="1 2">HMF5405</strain>
    </source>
</reference>
<comment type="caution">
    <text evidence="1">The sequence shown here is derived from an EMBL/GenBank/DDBJ whole genome shotgun (WGS) entry which is preliminary data.</text>
</comment>
<sequence length="70" mass="7989">MTQTEVIRAFEALPLGERLIVARTIQLKMADQLFEELDGALPDAELSTQDIQKEIKAYRHAQKKKNQLGH</sequence>
<dbReference type="RefSeq" id="WP_207333137.1">
    <property type="nucleotide sequence ID" value="NZ_JAFMYW010000023.1"/>
</dbReference>